<reference evidence="2" key="1">
    <citation type="submission" date="2023-01" db="EMBL/GenBank/DDBJ databases">
        <title>Genome assembly of the deep-sea coral Lophelia pertusa.</title>
        <authorList>
            <person name="Herrera S."/>
            <person name="Cordes E."/>
        </authorList>
    </citation>
    <scope>NUCLEOTIDE SEQUENCE</scope>
    <source>
        <strain evidence="2">USNM1676648</strain>
        <tissue evidence="2">Polyp</tissue>
    </source>
</reference>
<evidence type="ECO:0000313" key="2">
    <source>
        <dbReference type="EMBL" id="KAJ7356167.1"/>
    </source>
</evidence>
<dbReference type="GO" id="GO:0032040">
    <property type="term" value="C:small-subunit processome"/>
    <property type="evidence" value="ECO:0007669"/>
    <property type="project" value="TreeGrafter"/>
</dbReference>
<dbReference type="Pfam" id="PF25168">
    <property type="entry name" value="Beta-prop_WDR36-Utp21_2nd"/>
    <property type="match status" value="1"/>
</dbReference>
<name>A0A9X0CL40_9CNID</name>
<protein>
    <submittedName>
        <fullName evidence="2">WD repeat-containing protein 36</fullName>
    </submittedName>
</protein>
<dbReference type="Proteomes" id="UP001163046">
    <property type="component" value="Unassembled WGS sequence"/>
</dbReference>
<dbReference type="AlphaFoldDB" id="A0A9X0CL40"/>
<dbReference type="GO" id="GO:0006364">
    <property type="term" value="P:rRNA processing"/>
    <property type="evidence" value="ECO:0007669"/>
    <property type="project" value="TreeGrafter"/>
</dbReference>
<dbReference type="InterPro" id="IPR015943">
    <property type="entry name" value="WD40/YVTN_repeat-like_dom_sf"/>
</dbReference>
<dbReference type="OrthoDB" id="10250769at2759"/>
<evidence type="ECO:0000313" key="3">
    <source>
        <dbReference type="Proteomes" id="UP001163046"/>
    </source>
</evidence>
<comment type="caution">
    <text evidence="2">The sequence shown here is derived from an EMBL/GenBank/DDBJ whole genome shotgun (WGS) entry which is preliminary data.</text>
</comment>
<dbReference type="GO" id="GO:0034388">
    <property type="term" value="C:Pwp2p-containing subcomplex of 90S preribosome"/>
    <property type="evidence" value="ECO:0007669"/>
    <property type="project" value="TreeGrafter"/>
</dbReference>
<keyword evidence="3" id="KW-1185">Reference proteome</keyword>
<gene>
    <name evidence="2" type="primary">WDR36_2</name>
    <name evidence="2" type="ORF">OS493_026550</name>
</gene>
<proteinExistence type="predicted"/>
<dbReference type="Gene3D" id="2.130.10.10">
    <property type="entry name" value="YVTN repeat-like/Quinoprotein amine dehydrogenase"/>
    <property type="match status" value="2"/>
</dbReference>
<evidence type="ECO:0000256" key="1">
    <source>
        <dbReference type="PROSITE-ProRule" id="PRU00221"/>
    </source>
</evidence>
<dbReference type="PANTHER" id="PTHR22840:SF12">
    <property type="entry name" value="WD REPEAT-CONTAINING PROTEIN 36"/>
    <property type="match status" value="1"/>
</dbReference>
<accession>A0A9X0CL40</accession>
<dbReference type="EMBL" id="MU827324">
    <property type="protein sequence ID" value="KAJ7356167.1"/>
    <property type="molecule type" value="Genomic_DNA"/>
</dbReference>
<feature type="repeat" description="WD" evidence="1">
    <location>
        <begin position="1"/>
        <end position="22"/>
    </location>
</feature>
<dbReference type="PANTHER" id="PTHR22840">
    <property type="entry name" value="WD REPEAT-CONTAINING PROTEIN 36"/>
    <property type="match status" value="1"/>
</dbReference>
<dbReference type="InterPro" id="IPR001680">
    <property type="entry name" value="WD40_rpt"/>
</dbReference>
<sequence length="183" mass="20255">MKFLASQPLLATNGPDNSLKIWIFDQPDGSDRLLSLGVNILSAGLDRSLRFISTVRDARSCELSQGSLTKKSKSRGVQMEELKLAPIIDFSSEDARQSAWDNIVTCHQGDKVARTWSFQKKCIGKHHLKSHADVDKAGPVMVCKCSVLLFRRKNNWIITHATSLCLCGTRGLDKVPPDYSVLG</sequence>
<keyword evidence="1" id="KW-0853">WD repeat</keyword>
<organism evidence="2 3">
    <name type="scientific">Desmophyllum pertusum</name>
    <dbReference type="NCBI Taxonomy" id="174260"/>
    <lineage>
        <taxon>Eukaryota</taxon>
        <taxon>Metazoa</taxon>
        <taxon>Cnidaria</taxon>
        <taxon>Anthozoa</taxon>
        <taxon>Hexacorallia</taxon>
        <taxon>Scleractinia</taxon>
        <taxon>Caryophylliina</taxon>
        <taxon>Caryophylliidae</taxon>
        <taxon>Desmophyllum</taxon>
    </lineage>
</organism>
<dbReference type="PROSITE" id="PS50082">
    <property type="entry name" value="WD_REPEATS_2"/>
    <property type="match status" value="1"/>
</dbReference>